<reference evidence="11" key="1">
    <citation type="journal article" date="2015" name="Nature">
        <title>Complex archaea that bridge the gap between prokaryotes and eukaryotes.</title>
        <authorList>
            <person name="Spang A."/>
            <person name="Saw J.H."/>
            <person name="Jorgensen S.L."/>
            <person name="Zaremba-Niedzwiedzka K."/>
            <person name="Martijn J."/>
            <person name="Lind A.E."/>
            <person name="van Eijk R."/>
            <person name="Schleper C."/>
            <person name="Guy L."/>
            <person name="Ettema T.J."/>
        </authorList>
    </citation>
    <scope>NUCLEOTIDE SEQUENCE</scope>
</reference>
<dbReference type="Pfam" id="PF02769">
    <property type="entry name" value="AIRS_C"/>
    <property type="match status" value="2"/>
</dbReference>
<feature type="domain" description="PurM-like N-terminal" evidence="8">
    <location>
        <begin position="78"/>
        <end position="193"/>
    </location>
</feature>
<dbReference type="HAMAP" id="MF_00420">
    <property type="entry name" value="PurL_2"/>
    <property type="match status" value="1"/>
</dbReference>
<keyword evidence="3" id="KW-0479">Metal-binding</keyword>
<dbReference type="SUPFAM" id="SSF55326">
    <property type="entry name" value="PurM N-terminal domain-like"/>
    <property type="match status" value="2"/>
</dbReference>
<name>A0A0F9P9L1_9ZZZZ</name>
<dbReference type="SUPFAM" id="SSF56042">
    <property type="entry name" value="PurM C-terminal domain-like"/>
    <property type="match status" value="2"/>
</dbReference>
<dbReference type="GO" id="GO:0005524">
    <property type="term" value="F:ATP binding"/>
    <property type="evidence" value="ECO:0007669"/>
    <property type="project" value="UniProtKB-KW"/>
</dbReference>
<dbReference type="GO" id="GO:0006189">
    <property type="term" value="P:'de novo' IMP biosynthetic process"/>
    <property type="evidence" value="ECO:0007669"/>
    <property type="project" value="InterPro"/>
</dbReference>
<dbReference type="Pfam" id="PF18072">
    <property type="entry name" value="FGAR-AT_linker"/>
    <property type="match status" value="1"/>
</dbReference>
<feature type="domain" description="PurM-like N-terminal" evidence="8">
    <location>
        <begin position="443"/>
        <end position="567"/>
    </location>
</feature>
<dbReference type="Gene3D" id="3.30.1330.10">
    <property type="entry name" value="PurM-like, N-terminal domain"/>
    <property type="match status" value="2"/>
</dbReference>
<feature type="domain" description="PurM-like C-terminal" evidence="9">
    <location>
        <begin position="207"/>
        <end position="360"/>
    </location>
</feature>
<dbReference type="GO" id="GO:0046872">
    <property type="term" value="F:metal ion binding"/>
    <property type="evidence" value="ECO:0007669"/>
    <property type="project" value="UniProtKB-KW"/>
</dbReference>
<dbReference type="InterPro" id="IPR036921">
    <property type="entry name" value="PurM-like_N_sf"/>
</dbReference>
<dbReference type="FunFam" id="3.30.1330.10:FF:000004">
    <property type="entry name" value="Phosphoribosylformylglycinamidine synthase subunit PurL"/>
    <property type="match status" value="1"/>
</dbReference>
<dbReference type="CDD" id="cd02204">
    <property type="entry name" value="PurL_repeat2"/>
    <property type="match status" value="1"/>
</dbReference>
<evidence type="ECO:0000313" key="11">
    <source>
        <dbReference type="EMBL" id="KKN28520.1"/>
    </source>
</evidence>
<evidence type="ECO:0000256" key="6">
    <source>
        <dbReference type="ARBA" id="ARBA00022840"/>
    </source>
</evidence>
<protein>
    <recommendedName>
        <fullName evidence="12">PurM-like C-terminal domain-containing protein</fullName>
    </recommendedName>
</protein>
<dbReference type="AlphaFoldDB" id="A0A0F9P9L1"/>
<evidence type="ECO:0000256" key="1">
    <source>
        <dbReference type="ARBA" id="ARBA00022490"/>
    </source>
</evidence>
<evidence type="ECO:0000256" key="4">
    <source>
        <dbReference type="ARBA" id="ARBA00022741"/>
    </source>
</evidence>
<gene>
    <name evidence="11" type="ORF">LCGC14_0853530</name>
</gene>
<keyword evidence="6" id="KW-0067">ATP-binding</keyword>
<accession>A0A0F9P9L1</accession>
<dbReference type="CDD" id="cd02203">
    <property type="entry name" value="PurL_repeat1"/>
    <property type="match status" value="1"/>
</dbReference>
<dbReference type="InterPro" id="IPR010918">
    <property type="entry name" value="PurM-like_C_dom"/>
</dbReference>
<keyword evidence="7" id="KW-0460">Magnesium</keyword>
<evidence type="ECO:0000256" key="5">
    <source>
        <dbReference type="ARBA" id="ARBA00022755"/>
    </source>
</evidence>
<dbReference type="InterPro" id="IPR036676">
    <property type="entry name" value="PurM-like_C_sf"/>
</dbReference>
<dbReference type="NCBIfam" id="TIGR01736">
    <property type="entry name" value="FGAM_synth_II"/>
    <property type="match status" value="1"/>
</dbReference>
<dbReference type="Pfam" id="PF00586">
    <property type="entry name" value="AIRS"/>
    <property type="match status" value="2"/>
</dbReference>
<dbReference type="Gene3D" id="3.90.650.10">
    <property type="entry name" value="PurM-like C-terminal domain"/>
    <property type="match status" value="2"/>
</dbReference>
<keyword evidence="5" id="KW-0658">Purine biosynthesis</keyword>
<proteinExistence type="inferred from homology"/>
<keyword evidence="1" id="KW-0963">Cytoplasm</keyword>
<dbReference type="PANTHER" id="PTHR43555">
    <property type="entry name" value="PHOSPHORIBOSYLFORMYLGLYCINAMIDINE SYNTHASE SUBUNIT PURL"/>
    <property type="match status" value="1"/>
</dbReference>
<evidence type="ECO:0000256" key="7">
    <source>
        <dbReference type="ARBA" id="ARBA00022842"/>
    </source>
</evidence>
<keyword evidence="2" id="KW-0436">Ligase</keyword>
<evidence type="ECO:0000259" key="8">
    <source>
        <dbReference type="Pfam" id="PF00586"/>
    </source>
</evidence>
<evidence type="ECO:0000256" key="3">
    <source>
        <dbReference type="ARBA" id="ARBA00022723"/>
    </source>
</evidence>
<evidence type="ECO:0000259" key="9">
    <source>
        <dbReference type="Pfam" id="PF02769"/>
    </source>
</evidence>
<dbReference type="GO" id="GO:0004642">
    <property type="term" value="F:phosphoribosylformylglycinamidine synthase activity"/>
    <property type="evidence" value="ECO:0007669"/>
    <property type="project" value="InterPro"/>
</dbReference>
<evidence type="ECO:0000259" key="10">
    <source>
        <dbReference type="Pfam" id="PF18072"/>
    </source>
</evidence>
<dbReference type="NCBIfam" id="NF002290">
    <property type="entry name" value="PRK01213.1"/>
    <property type="match status" value="1"/>
</dbReference>
<sequence>MQKTMDNKKQDSLLAQALELGLTEKEYDRIIELLGREPSKTEVAMYSVLWSEHCAYKHSRLQLKKLPNTSSYVLHGPGENAGVIDIGDGLAVALKVESHNHPSAVEPFQGAATGVGGIVRDIFTMGARPVALLNSLRFGSLNTRRQRYLFEGVVSGIGFYGNTIGVPTVGGEIYFEDSYKGNCLVNAMCVGVIKAGTEIIAKASGKDNLVVLMGSKTGRDGIGGASVLASQEFDEESADKRPAVQVGDPFMEKLLIEACLELNEKGLIVSMQDFGAAGLTCSTCEMSSSGGVGMDIDLDKVPRREADMEPYELMMSESQERMMAVVEPDKVDDFIAVCNKWQVPATVVGKVQDHKNVRIFSKGQIVADARADTFTEESPIYKPNAKKPAYIDELSNKEVSLEEPADYNQEILELISSENICSRRWVYQQYDSMVQTNSALTQGADASVIRLKGTDKALALSIDSQGRYCYLDPYEGAKIAVAEAARNAVMAGAKPLAVTDGLNFGNPEKEEIFWQFSKCIDGIADSCKHFDLPVVSGNVSFYNETSNKDGESQAIYPTPIIGMVGLIENIKDLTTIDFKSEGDLIYLVGETFEELGGSEYLRLKKGVYGKTPKLDLEKEAALHEFITKAIKNDLIKSAHDLSDGGLAVALAESSIAGGLGVEVTLDGNLLSQLFSESQSRAIVSIKVKDKEAFEKLAEHVKIEKIGIVAGQKLVINDKIDLGISKIKNAYDTSLEELVRK</sequence>
<dbReference type="EMBL" id="LAZR01002555">
    <property type="protein sequence ID" value="KKN28520.1"/>
    <property type="molecule type" value="Genomic_DNA"/>
</dbReference>
<keyword evidence="4" id="KW-0547">Nucleotide-binding</keyword>
<dbReference type="InterPro" id="IPR016188">
    <property type="entry name" value="PurM-like_N"/>
</dbReference>
<evidence type="ECO:0000256" key="2">
    <source>
        <dbReference type="ARBA" id="ARBA00022598"/>
    </source>
</evidence>
<dbReference type="InterPro" id="IPR041609">
    <property type="entry name" value="PurL_linker"/>
</dbReference>
<organism evidence="11">
    <name type="scientific">marine sediment metagenome</name>
    <dbReference type="NCBI Taxonomy" id="412755"/>
    <lineage>
        <taxon>unclassified sequences</taxon>
        <taxon>metagenomes</taxon>
        <taxon>ecological metagenomes</taxon>
    </lineage>
</organism>
<dbReference type="PANTHER" id="PTHR43555:SF1">
    <property type="entry name" value="PHOSPHORIBOSYLFORMYLGLYCINAMIDINE SYNTHASE SUBUNIT PURL"/>
    <property type="match status" value="1"/>
</dbReference>
<dbReference type="InterPro" id="IPR010074">
    <property type="entry name" value="PRibForGlyAmidine_synth_PurL"/>
</dbReference>
<feature type="domain" description="PurM-like C-terminal" evidence="9">
    <location>
        <begin position="581"/>
        <end position="712"/>
    </location>
</feature>
<comment type="caution">
    <text evidence="11">The sequence shown here is derived from an EMBL/GenBank/DDBJ whole genome shotgun (WGS) entry which is preliminary data.</text>
</comment>
<feature type="domain" description="Phosphoribosylformylglycinamidine synthase linker" evidence="10">
    <location>
        <begin position="16"/>
        <end position="57"/>
    </location>
</feature>
<dbReference type="PIRSF" id="PIRSF001587">
    <property type="entry name" value="FGAM_synthase_II"/>
    <property type="match status" value="1"/>
</dbReference>
<evidence type="ECO:0008006" key="12">
    <source>
        <dbReference type="Google" id="ProtNLM"/>
    </source>
</evidence>